<reference evidence="1" key="1">
    <citation type="submission" date="2018-11" db="EMBL/GenBank/DDBJ databases">
        <authorList>
            <consortium name="Pathogen Informatics"/>
        </authorList>
    </citation>
    <scope>NUCLEOTIDE SEQUENCE</scope>
</reference>
<dbReference type="AlphaFoldDB" id="A0A3S4ZWY2"/>
<name>A0A3S4ZWY2_9PLAT</name>
<gene>
    <name evidence="1" type="ORF">PXEA_LOCUS15356</name>
</gene>
<accession>A0A3S4ZWY2</accession>
<sequence>MTGAAFKEAEWAIFKCIPVIKELVLLTCTATKTEDSRQTHSLRQEAFERNNEEKEVASVNVKNLEASYENTAVVSIVGEQLEPGSNPEHILNSQFVNEADSQEEGLAYISNLMRPGFGFYPPLDRMHISVLILAAKYVKIAHRIPYSTDSLLYIILCCIFARPLRNSVNL</sequence>
<proteinExistence type="predicted"/>
<organism evidence="1 2">
    <name type="scientific">Protopolystoma xenopodis</name>
    <dbReference type="NCBI Taxonomy" id="117903"/>
    <lineage>
        <taxon>Eukaryota</taxon>
        <taxon>Metazoa</taxon>
        <taxon>Spiralia</taxon>
        <taxon>Lophotrochozoa</taxon>
        <taxon>Platyhelminthes</taxon>
        <taxon>Monogenea</taxon>
        <taxon>Polyopisthocotylea</taxon>
        <taxon>Polystomatidea</taxon>
        <taxon>Polystomatidae</taxon>
        <taxon>Protopolystoma</taxon>
    </lineage>
</organism>
<keyword evidence="2" id="KW-1185">Reference proteome</keyword>
<evidence type="ECO:0000313" key="1">
    <source>
        <dbReference type="EMBL" id="VEL21916.1"/>
    </source>
</evidence>
<dbReference type="Proteomes" id="UP000784294">
    <property type="component" value="Unassembled WGS sequence"/>
</dbReference>
<evidence type="ECO:0000313" key="2">
    <source>
        <dbReference type="Proteomes" id="UP000784294"/>
    </source>
</evidence>
<protein>
    <submittedName>
        <fullName evidence="1">Uncharacterized protein</fullName>
    </submittedName>
</protein>
<comment type="caution">
    <text evidence="1">The sequence shown here is derived from an EMBL/GenBank/DDBJ whole genome shotgun (WGS) entry which is preliminary data.</text>
</comment>
<dbReference type="EMBL" id="CAAALY010053759">
    <property type="protein sequence ID" value="VEL21916.1"/>
    <property type="molecule type" value="Genomic_DNA"/>
</dbReference>